<proteinExistence type="predicted"/>
<evidence type="ECO:0000313" key="2">
    <source>
        <dbReference type="Proteomes" id="UP000198949"/>
    </source>
</evidence>
<protein>
    <submittedName>
        <fullName evidence="1">Caspase domain-containing protein</fullName>
    </submittedName>
</protein>
<name>A0A1G7A2I3_9ACTN</name>
<dbReference type="Gene3D" id="3.40.50.300">
    <property type="entry name" value="P-loop containing nucleotide triphosphate hydrolases"/>
    <property type="match status" value="1"/>
</dbReference>
<organism evidence="1 2">
    <name type="scientific">Glycomyces harbinensis</name>
    <dbReference type="NCBI Taxonomy" id="58114"/>
    <lineage>
        <taxon>Bacteria</taxon>
        <taxon>Bacillati</taxon>
        <taxon>Actinomycetota</taxon>
        <taxon>Actinomycetes</taxon>
        <taxon>Glycomycetales</taxon>
        <taxon>Glycomycetaceae</taxon>
        <taxon>Glycomyces</taxon>
    </lineage>
</organism>
<evidence type="ECO:0000313" key="1">
    <source>
        <dbReference type="EMBL" id="SDE09019.1"/>
    </source>
</evidence>
<sequence>MPPDAPHAVILSSLKVQVKDGGRTFPLLEFDAQIEGFRDALKQYRYTVRWDRLTEHQDIEPLKAVRALIEDNQDLRIVHVIGHGTEGVDRFLHLVPPSGTTCTHTNLNALCQNAQTVCANDPQRDLLIILDVCHAGTAVDRLGLEQSDQVWFAAAATPGEGTLKGHFTTAFAKALKDITDGWVVADPGREYIKMSLLREVFAEHFQALMAAEGVIAPKSKFLGKWTTSPEPESTVIPNPRYTPEAKERSRARAGIDPAMREYLDAGLDIGHFHDRVGRNFTGRGSILDRLGTWLGGEPHRSELQIVTGSAGVGKSTVLGAIVLTQHPHIDRVRSYQTAIRTLRRRFPESLRALRPAGPVAAVHARQRRFEEIVGSFIEQLRTQIRTPPPDVRDHDAFIAWISRAPEPPLLILDALDESINPPHISDTLLRGLMQAGAQRGRPVCRLLVAGRNADADQRMMFTRLKRSALGSNEYDLDGTPPEELRKDLTDFLLREFDTVAPGASAGTIDTIAERTAAVLSAGDRDSGYGAFMVAALFARYLNRAGLLEDGGDAVDRALDRIPRSLPGVLEMDLANEHLGSSPQDRRAVLAALAHAKGTGMPVSVVDLLGREVFEAGPHLDTVDLLTRSTDVKVYLRTDVDPSSGEVLFRLFHQGLADHLAKHPRNPPSGRRVS</sequence>
<dbReference type="SUPFAM" id="SSF52540">
    <property type="entry name" value="P-loop containing nucleoside triphosphate hydrolases"/>
    <property type="match status" value="1"/>
</dbReference>
<accession>A0A1G7A2I3</accession>
<dbReference type="InterPro" id="IPR027417">
    <property type="entry name" value="P-loop_NTPase"/>
</dbReference>
<keyword evidence="2" id="KW-1185">Reference proteome</keyword>
<reference evidence="2" key="1">
    <citation type="submission" date="2016-10" db="EMBL/GenBank/DDBJ databases">
        <authorList>
            <person name="Varghese N."/>
            <person name="Submissions S."/>
        </authorList>
    </citation>
    <scope>NUCLEOTIDE SEQUENCE [LARGE SCALE GENOMIC DNA]</scope>
    <source>
        <strain evidence="2">CGMCC 4.3516</strain>
    </source>
</reference>
<dbReference type="Proteomes" id="UP000198949">
    <property type="component" value="Unassembled WGS sequence"/>
</dbReference>
<dbReference type="STRING" id="58114.SAMN05216270_112110"/>
<gene>
    <name evidence="1" type="ORF">SAMN05216270_112110</name>
</gene>
<dbReference type="AlphaFoldDB" id="A0A1G7A2I3"/>
<dbReference type="EMBL" id="FNAD01000012">
    <property type="protein sequence ID" value="SDE09019.1"/>
    <property type="molecule type" value="Genomic_DNA"/>
</dbReference>